<evidence type="ECO:0000256" key="5">
    <source>
        <dbReference type="SAM" id="Phobius"/>
    </source>
</evidence>
<dbReference type="EMBL" id="JAYXHS010000003">
    <property type="protein sequence ID" value="MEC5387027.1"/>
    <property type="molecule type" value="Genomic_DNA"/>
</dbReference>
<keyword evidence="3 5" id="KW-1133">Transmembrane helix</keyword>
<proteinExistence type="predicted"/>
<dbReference type="Proteomes" id="UP001331561">
    <property type="component" value="Unassembled WGS sequence"/>
</dbReference>
<accession>A0ABU6K5V4</accession>
<keyword evidence="7" id="KW-1185">Reference proteome</keyword>
<sequence>MSKLALAWTRAARSLMRPDVMWHLLWPTLVAFVAWLIAAVLVWGQAAELLVRLAQGLPWVGSWFVAGSTSATVLEGFTHVLLILLLLPLSLLTATVLISLIALPLMLDRVATTDYPELVERRGGSQIGSAANAVWALMLFLVLGLCSLPLWFIPGMGVVLSVCLSAWLNQRCYRYDVLMRHADRNELRTLPRQHRGALYAIGGVAGVLVFVPVFNLFVPALSGLAFVHYLLQALRESRAAERIIDVTDARFSSSERT</sequence>
<evidence type="ECO:0000256" key="3">
    <source>
        <dbReference type="ARBA" id="ARBA00022989"/>
    </source>
</evidence>
<feature type="transmembrane region" description="Helical" evidence="5">
    <location>
        <begin position="151"/>
        <end position="169"/>
    </location>
</feature>
<evidence type="ECO:0000256" key="4">
    <source>
        <dbReference type="ARBA" id="ARBA00023136"/>
    </source>
</evidence>
<feature type="transmembrane region" description="Helical" evidence="5">
    <location>
        <begin position="127"/>
        <end position="145"/>
    </location>
</feature>
<evidence type="ECO:0000313" key="7">
    <source>
        <dbReference type="Proteomes" id="UP001331561"/>
    </source>
</evidence>
<keyword evidence="2 5" id="KW-0812">Transmembrane</keyword>
<organism evidence="6 7">
    <name type="scientific">Uliginosibacterium silvisoli</name>
    <dbReference type="NCBI Taxonomy" id="3114758"/>
    <lineage>
        <taxon>Bacteria</taxon>
        <taxon>Pseudomonadati</taxon>
        <taxon>Pseudomonadota</taxon>
        <taxon>Betaproteobacteria</taxon>
        <taxon>Rhodocyclales</taxon>
        <taxon>Zoogloeaceae</taxon>
        <taxon>Uliginosibacterium</taxon>
    </lineage>
</organism>
<feature type="transmembrane region" description="Helical" evidence="5">
    <location>
        <begin position="80"/>
        <end position="107"/>
    </location>
</feature>
<feature type="transmembrane region" description="Helical" evidence="5">
    <location>
        <begin position="56"/>
        <end position="74"/>
    </location>
</feature>
<feature type="transmembrane region" description="Helical" evidence="5">
    <location>
        <begin position="197"/>
        <end position="218"/>
    </location>
</feature>
<gene>
    <name evidence="6" type="ORF">VVD49_14940</name>
</gene>
<evidence type="ECO:0000256" key="2">
    <source>
        <dbReference type="ARBA" id="ARBA00022692"/>
    </source>
</evidence>
<dbReference type="Pfam" id="PF07264">
    <property type="entry name" value="EI24"/>
    <property type="match status" value="1"/>
</dbReference>
<keyword evidence="4 5" id="KW-0472">Membrane</keyword>
<name>A0ABU6K5V4_9RHOO</name>
<comment type="subcellular location">
    <subcellularLocation>
        <location evidence="1">Membrane</location>
        <topology evidence="1">Multi-pass membrane protein</topology>
    </subcellularLocation>
</comment>
<evidence type="ECO:0000256" key="1">
    <source>
        <dbReference type="ARBA" id="ARBA00004141"/>
    </source>
</evidence>
<reference evidence="6 7" key="1">
    <citation type="submission" date="2024-01" db="EMBL/GenBank/DDBJ databases">
        <title>Uliginosibacterium soil sp. nov.</title>
        <authorList>
            <person name="Lv Y."/>
        </authorList>
    </citation>
    <scope>NUCLEOTIDE SEQUENCE [LARGE SCALE GENOMIC DNA]</scope>
    <source>
        <strain evidence="6 7">H3</strain>
    </source>
</reference>
<dbReference type="RefSeq" id="WP_327600008.1">
    <property type="nucleotide sequence ID" value="NZ_JAYXHS010000003.1"/>
</dbReference>
<evidence type="ECO:0000313" key="6">
    <source>
        <dbReference type="EMBL" id="MEC5387027.1"/>
    </source>
</evidence>
<protein>
    <submittedName>
        <fullName evidence="6">EI24 domain-containing protein</fullName>
    </submittedName>
</protein>
<dbReference type="InterPro" id="IPR059112">
    <property type="entry name" value="CysZ/EI24"/>
</dbReference>
<comment type="caution">
    <text evidence="6">The sequence shown here is derived from an EMBL/GenBank/DDBJ whole genome shotgun (WGS) entry which is preliminary data.</text>
</comment>
<feature type="transmembrane region" description="Helical" evidence="5">
    <location>
        <begin position="24"/>
        <end position="44"/>
    </location>
</feature>